<evidence type="ECO:0000313" key="2">
    <source>
        <dbReference type="EMBL" id="MFC6670725.1"/>
    </source>
</evidence>
<accession>A0ABW1ZZT2</accession>
<comment type="caution">
    <text evidence="2">The sequence shown here is derived from an EMBL/GenBank/DDBJ whole genome shotgun (WGS) entry which is preliminary data.</text>
</comment>
<dbReference type="Gene3D" id="1.10.3090.10">
    <property type="entry name" value="cca-adding enzyme, domain 2"/>
    <property type="match status" value="1"/>
</dbReference>
<dbReference type="Proteomes" id="UP001596422">
    <property type="component" value="Unassembled WGS sequence"/>
</dbReference>
<organism evidence="2 3">
    <name type="scientific">Marinobacterium aestuariivivens</name>
    <dbReference type="NCBI Taxonomy" id="1698799"/>
    <lineage>
        <taxon>Bacteria</taxon>
        <taxon>Pseudomonadati</taxon>
        <taxon>Pseudomonadota</taxon>
        <taxon>Gammaproteobacteria</taxon>
        <taxon>Oceanospirillales</taxon>
        <taxon>Oceanospirillaceae</taxon>
        <taxon>Marinobacterium</taxon>
    </lineage>
</organism>
<gene>
    <name evidence="2" type="ORF">ACFQDL_12070</name>
</gene>
<feature type="domain" description="tRNA nucleotidyltransferase/poly(A) polymerase RNA and SrmB- binding" evidence="1">
    <location>
        <begin position="1"/>
        <end position="33"/>
    </location>
</feature>
<keyword evidence="3" id="KW-1185">Reference proteome</keyword>
<evidence type="ECO:0000259" key="1">
    <source>
        <dbReference type="Pfam" id="PF12627"/>
    </source>
</evidence>
<proteinExistence type="predicted"/>
<sequence length="37" mass="4492">MFDEVLKLLQSGHGVDAYREMQTYGLFEQLFPRYRRP</sequence>
<dbReference type="EMBL" id="JBHSWE010000001">
    <property type="protein sequence ID" value="MFC6670725.1"/>
    <property type="molecule type" value="Genomic_DNA"/>
</dbReference>
<protein>
    <recommendedName>
        <fullName evidence="1">tRNA nucleotidyltransferase/poly(A) polymerase RNA and SrmB- binding domain-containing protein</fullName>
    </recommendedName>
</protein>
<dbReference type="SUPFAM" id="SSF81891">
    <property type="entry name" value="Poly A polymerase C-terminal region-like"/>
    <property type="match status" value="1"/>
</dbReference>
<dbReference type="InterPro" id="IPR032828">
    <property type="entry name" value="PolyA_RNA-bd"/>
</dbReference>
<dbReference type="Pfam" id="PF12627">
    <property type="entry name" value="PolyA_pol_RNAbd"/>
    <property type="match status" value="1"/>
</dbReference>
<evidence type="ECO:0000313" key="3">
    <source>
        <dbReference type="Proteomes" id="UP001596422"/>
    </source>
</evidence>
<reference evidence="3" key="1">
    <citation type="journal article" date="2019" name="Int. J. Syst. Evol. Microbiol.">
        <title>The Global Catalogue of Microorganisms (GCM) 10K type strain sequencing project: providing services to taxonomists for standard genome sequencing and annotation.</title>
        <authorList>
            <consortium name="The Broad Institute Genomics Platform"/>
            <consortium name="The Broad Institute Genome Sequencing Center for Infectious Disease"/>
            <person name="Wu L."/>
            <person name="Ma J."/>
        </authorList>
    </citation>
    <scope>NUCLEOTIDE SEQUENCE [LARGE SCALE GENOMIC DNA]</scope>
    <source>
        <strain evidence="3">NBRC 111756</strain>
    </source>
</reference>
<name>A0ABW1ZZT2_9GAMM</name>
<dbReference type="RefSeq" id="WP_379909226.1">
    <property type="nucleotide sequence ID" value="NZ_JBHSWE010000001.1"/>
</dbReference>